<organism evidence="9 10">
    <name type="scientific">Salvia divinorum</name>
    <name type="common">Maria pastora</name>
    <name type="synonym">Diviner's sage</name>
    <dbReference type="NCBI Taxonomy" id="28513"/>
    <lineage>
        <taxon>Eukaryota</taxon>
        <taxon>Viridiplantae</taxon>
        <taxon>Streptophyta</taxon>
        <taxon>Embryophyta</taxon>
        <taxon>Tracheophyta</taxon>
        <taxon>Spermatophyta</taxon>
        <taxon>Magnoliopsida</taxon>
        <taxon>eudicotyledons</taxon>
        <taxon>Gunneridae</taxon>
        <taxon>Pentapetalae</taxon>
        <taxon>asterids</taxon>
        <taxon>lamiids</taxon>
        <taxon>Lamiales</taxon>
        <taxon>Lamiaceae</taxon>
        <taxon>Nepetoideae</taxon>
        <taxon>Mentheae</taxon>
        <taxon>Salviinae</taxon>
        <taxon>Salvia</taxon>
        <taxon>Salvia subgen. Calosphace</taxon>
    </lineage>
</organism>
<evidence type="ECO:0000256" key="6">
    <source>
        <dbReference type="ARBA" id="ARBA00023163"/>
    </source>
</evidence>
<keyword evidence="4" id="KW-0678">Repressor</keyword>
<evidence type="ECO:0000256" key="3">
    <source>
        <dbReference type="ARBA" id="ARBA00019618"/>
    </source>
</evidence>
<keyword evidence="5" id="KW-0805">Transcription regulation</keyword>
<evidence type="ECO:0000256" key="8">
    <source>
        <dbReference type="SAM" id="Phobius"/>
    </source>
</evidence>
<dbReference type="Proteomes" id="UP001567538">
    <property type="component" value="Unassembled WGS sequence"/>
</dbReference>
<dbReference type="AlphaFoldDB" id="A0ABD1HCR2"/>
<keyword evidence="8" id="KW-0812">Transmembrane</keyword>
<evidence type="ECO:0000313" key="9">
    <source>
        <dbReference type="EMBL" id="KAL1554233.1"/>
    </source>
</evidence>
<comment type="subcellular location">
    <subcellularLocation>
        <location evidence="1">Nucleus</location>
    </subcellularLocation>
</comment>
<evidence type="ECO:0000256" key="7">
    <source>
        <dbReference type="ARBA" id="ARBA00023242"/>
    </source>
</evidence>
<gene>
    <name evidence="9" type="ORF">AAHA92_14816</name>
</gene>
<comment type="caution">
    <text evidence="9">The sequence shown here is derived from an EMBL/GenBank/DDBJ whole genome shotgun (WGS) entry which is preliminary data.</text>
</comment>
<evidence type="ECO:0000256" key="5">
    <source>
        <dbReference type="ARBA" id="ARBA00023015"/>
    </source>
</evidence>
<sequence length="434" mass="47085">MQPCRQCSQHIYSCRRKGFSAHGLILLLNPGILLRVCTILMKRSSIGFFSLVNTPLSMRRHNMFHMRGQPIIEFIFAATEETIFVHVIISVKYVRALSNGDIEHFLSSSRRRTNDQISGVFLGSKRPRSGTSESFGQAGMVLNPSMTDYGTMEANMSINGATNENVGSQWGWDDDDRGMGMDIQALLSEFGDFGDFFENDALPLGESPGTAESQVPMFPASDGGELCSSPSTSVMDVPDRMLVSAGFPTFDNFNHLHAPGSVEDLVSENQETTKSSAPSQVTCMLPSSNIEFDHVVKAEALMSFAPEYGGVEAPKSEISSMIFRSPYIPRSCKVDSASSSSHYVYSATPPSPCCNGSHEKFTLPQTGASHNSFSKGEVGGSSAQFFALSQADVKPISTKASDSSQKQDNSLSSARTVLATDIECLVCQVSMCRL</sequence>
<feature type="transmembrane region" description="Helical" evidence="8">
    <location>
        <begin position="21"/>
        <end position="41"/>
    </location>
</feature>
<dbReference type="EMBL" id="JBEAFC010000006">
    <property type="protein sequence ID" value="KAL1554233.1"/>
    <property type="molecule type" value="Genomic_DNA"/>
</dbReference>
<keyword evidence="6" id="KW-0804">Transcription</keyword>
<name>A0ABD1HCR2_SALDI</name>
<dbReference type="PANTHER" id="PTHR48249">
    <property type="entry name" value="MEDIATOR OF RNA POLYMERASE II TRANSCRIPTION SUBUNIT 13"/>
    <property type="match status" value="1"/>
</dbReference>
<keyword evidence="10" id="KW-1185">Reference proteome</keyword>
<accession>A0ABD1HCR2</accession>
<reference evidence="9 10" key="1">
    <citation type="submission" date="2024-06" db="EMBL/GenBank/DDBJ databases">
        <title>A chromosome level genome sequence of Diviner's sage (Salvia divinorum).</title>
        <authorList>
            <person name="Ford S.A."/>
            <person name="Ro D.-K."/>
            <person name="Ness R.W."/>
            <person name="Phillips M.A."/>
        </authorList>
    </citation>
    <scope>NUCLEOTIDE SEQUENCE [LARGE SCALE GENOMIC DNA]</scope>
    <source>
        <strain evidence="9">SAF-2024a</strain>
        <tissue evidence="9">Leaf</tissue>
    </source>
</reference>
<dbReference type="GO" id="GO:0005634">
    <property type="term" value="C:nucleus"/>
    <property type="evidence" value="ECO:0007669"/>
    <property type="project" value="UniProtKB-SubCell"/>
</dbReference>
<protein>
    <recommendedName>
        <fullName evidence="3">Mediator of RNA polymerase II transcription subunit 13</fullName>
    </recommendedName>
</protein>
<dbReference type="InterPro" id="IPR051139">
    <property type="entry name" value="Mediator_complx_sub13"/>
</dbReference>
<keyword evidence="8" id="KW-0472">Membrane</keyword>
<evidence type="ECO:0000256" key="2">
    <source>
        <dbReference type="ARBA" id="ARBA00009354"/>
    </source>
</evidence>
<keyword evidence="7" id="KW-0539">Nucleus</keyword>
<evidence type="ECO:0000256" key="1">
    <source>
        <dbReference type="ARBA" id="ARBA00004123"/>
    </source>
</evidence>
<proteinExistence type="inferred from homology"/>
<evidence type="ECO:0000313" key="10">
    <source>
        <dbReference type="Proteomes" id="UP001567538"/>
    </source>
</evidence>
<evidence type="ECO:0000256" key="4">
    <source>
        <dbReference type="ARBA" id="ARBA00022491"/>
    </source>
</evidence>
<dbReference type="PANTHER" id="PTHR48249:SF3">
    <property type="entry name" value="MEDIATOR OF RNA POLYMERASE II TRANSCRIPTION SUBUNIT 13"/>
    <property type="match status" value="1"/>
</dbReference>
<comment type="similarity">
    <text evidence="2">Belongs to the Mediator complex subunit 13 family.</text>
</comment>
<keyword evidence="8" id="KW-1133">Transmembrane helix</keyword>